<keyword evidence="3" id="KW-1185">Reference proteome</keyword>
<reference evidence="2 3" key="1">
    <citation type="journal article" date="2022" name="Allergy">
        <title>Genome assembly and annotation of Periplaneta americana reveal a comprehensive cockroach allergen profile.</title>
        <authorList>
            <person name="Wang L."/>
            <person name="Xiong Q."/>
            <person name="Saelim N."/>
            <person name="Wang L."/>
            <person name="Nong W."/>
            <person name="Wan A.T."/>
            <person name="Shi M."/>
            <person name="Liu X."/>
            <person name="Cao Q."/>
            <person name="Hui J.H.L."/>
            <person name="Sookrung N."/>
            <person name="Leung T.F."/>
            <person name="Tungtrongchitr A."/>
            <person name="Tsui S.K.W."/>
        </authorList>
    </citation>
    <scope>NUCLEOTIDE SEQUENCE [LARGE SCALE GENOMIC DNA]</scope>
    <source>
        <strain evidence="2">PWHHKU_190912</strain>
    </source>
</reference>
<dbReference type="PANTHER" id="PTHR19446">
    <property type="entry name" value="REVERSE TRANSCRIPTASES"/>
    <property type="match status" value="1"/>
</dbReference>
<evidence type="ECO:0000256" key="1">
    <source>
        <dbReference type="SAM" id="MobiDB-lite"/>
    </source>
</evidence>
<name>A0ABQ8TTC0_PERAM</name>
<proteinExistence type="predicted"/>
<dbReference type="Proteomes" id="UP001148838">
    <property type="component" value="Unassembled WGS sequence"/>
</dbReference>
<feature type="region of interest" description="Disordered" evidence="1">
    <location>
        <begin position="58"/>
        <end position="101"/>
    </location>
</feature>
<evidence type="ECO:0000313" key="2">
    <source>
        <dbReference type="EMBL" id="KAJ4449558.1"/>
    </source>
</evidence>
<accession>A0ABQ8TTC0</accession>
<evidence type="ECO:0000313" key="3">
    <source>
        <dbReference type="Proteomes" id="UP001148838"/>
    </source>
</evidence>
<evidence type="ECO:0008006" key="4">
    <source>
        <dbReference type="Google" id="ProtNLM"/>
    </source>
</evidence>
<comment type="caution">
    <text evidence="2">The sequence shown here is derived from an EMBL/GenBank/DDBJ whole genome shotgun (WGS) entry which is preliminary data.</text>
</comment>
<gene>
    <name evidence="2" type="ORF">ANN_00960</name>
</gene>
<dbReference type="EMBL" id="JAJSOF020000003">
    <property type="protein sequence ID" value="KAJ4449558.1"/>
    <property type="molecule type" value="Genomic_DNA"/>
</dbReference>
<sequence>MATARETRAKQRAVIEFLFAEQETIANFHRHLQHVYGIKQWIGLLSVVGLAECQRQNEGHKRHPSDKWPQIQHRPQNGALESMYEKEKTPIRQKNKSNNPDTINQEIFQETLKKSLQDLLLKPELKVQSFYSQLETSIINAAKSSYKPNNDTNKNSKLKESTRKFIEERERVKLEANTNQQKKIEYEELDKKVKREIRRNLREYNTNMGERGRRLTSREEIVRHATEFYKQVYTSRLEQNDPIQEYKIPESKHEEFSSTISIISAEVEAAIRETKSGKYAGDDGIFNEYLRLGGQDLVPIITNLFNEILKSVEIPNEWKQSTIIQLHKKGGKDDINNYRPISVLPNLYKLFTKIITERMTKILDENQPMEQAGFRLGFSTIDHLQTTNQLFEKVQEFNP</sequence>
<organism evidence="2 3">
    <name type="scientific">Periplaneta americana</name>
    <name type="common">American cockroach</name>
    <name type="synonym">Blatta americana</name>
    <dbReference type="NCBI Taxonomy" id="6978"/>
    <lineage>
        <taxon>Eukaryota</taxon>
        <taxon>Metazoa</taxon>
        <taxon>Ecdysozoa</taxon>
        <taxon>Arthropoda</taxon>
        <taxon>Hexapoda</taxon>
        <taxon>Insecta</taxon>
        <taxon>Pterygota</taxon>
        <taxon>Neoptera</taxon>
        <taxon>Polyneoptera</taxon>
        <taxon>Dictyoptera</taxon>
        <taxon>Blattodea</taxon>
        <taxon>Blattoidea</taxon>
        <taxon>Blattidae</taxon>
        <taxon>Blattinae</taxon>
        <taxon>Periplaneta</taxon>
    </lineage>
</organism>
<protein>
    <recommendedName>
        <fullName evidence="4">Reverse transcriptase domain-containing protein</fullName>
    </recommendedName>
</protein>